<dbReference type="EMBL" id="JANFFA010000002">
    <property type="protein sequence ID" value="MDQ2093977.1"/>
    <property type="molecule type" value="Genomic_DNA"/>
</dbReference>
<proteinExistence type="predicted"/>
<evidence type="ECO:0008006" key="4">
    <source>
        <dbReference type="Google" id="ProtNLM"/>
    </source>
</evidence>
<name>A0AAJ1UD60_9RHOB</name>
<evidence type="ECO:0000313" key="2">
    <source>
        <dbReference type="EMBL" id="MDQ2093977.1"/>
    </source>
</evidence>
<dbReference type="RefSeq" id="WP_317625602.1">
    <property type="nucleotide sequence ID" value="NZ_JANFFA010000002.1"/>
</dbReference>
<sequence>MSNNKRSPENGQSDKPCRPQKRRVRPCRGTLIAISSLLIGSSFIRIGDDAGRVIAAQISERAGTETSKAEGLEQTTSDDCIPQADIVAMLTAFKEREALLAAKEAKFNSRAKALELVDQQITKRMTELKSAEDELRNTLALADAAAEKDIERLTTVYESMKPKDAAVLFEQMDPAFSAGFLGRMEPGAAAQIMTGLSPTTAYTISAILAGRNANVPTK</sequence>
<protein>
    <recommendedName>
        <fullName evidence="4">Magnesium transporter MgtE intracellular domain-containing protein</fullName>
    </recommendedName>
</protein>
<reference evidence="2" key="2">
    <citation type="submission" date="2023-04" db="EMBL/GenBank/DDBJ databases">
        <title>'Rhodoalgimonas zhirmunskyi' gen. nov., isolated from a red alga.</title>
        <authorList>
            <person name="Nedashkovskaya O.I."/>
            <person name="Otstavnykh N.Y."/>
            <person name="Bystritskaya E.P."/>
            <person name="Balabanova L.A."/>
            <person name="Isaeva M.P."/>
        </authorList>
    </citation>
    <scope>NUCLEOTIDE SEQUENCE</scope>
    <source>
        <strain evidence="2">10Alg 79</strain>
    </source>
</reference>
<comment type="caution">
    <text evidence="2">The sequence shown here is derived from an EMBL/GenBank/DDBJ whole genome shotgun (WGS) entry which is preliminary data.</text>
</comment>
<accession>A0AAJ1UD60</accession>
<keyword evidence="3" id="KW-1185">Reference proteome</keyword>
<dbReference type="Proteomes" id="UP001227162">
    <property type="component" value="Unassembled WGS sequence"/>
</dbReference>
<evidence type="ECO:0000256" key="1">
    <source>
        <dbReference type="SAM" id="MobiDB-lite"/>
    </source>
</evidence>
<feature type="region of interest" description="Disordered" evidence="1">
    <location>
        <begin position="1"/>
        <end position="23"/>
    </location>
</feature>
<dbReference type="AlphaFoldDB" id="A0AAJ1UD60"/>
<feature type="compositionally biased region" description="Polar residues" evidence="1">
    <location>
        <begin position="1"/>
        <end position="13"/>
    </location>
</feature>
<reference evidence="2" key="1">
    <citation type="submission" date="2022-07" db="EMBL/GenBank/DDBJ databases">
        <authorList>
            <person name="Otstavnykh N."/>
            <person name="Isaeva M."/>
            <person name="Bystritskaya E."/>
        </authorList>
    </citation>
    <scope>NUCLEOTIDE SEQUENCE</scope>
    <source>
        <strain evidence="2">10Alg 79</strain>
    </source>
</reference>
<gene>
    <name evidence="2" type="ORF">NOI20_07640</name>
</gene>
<organism evidence="2 3">
    <name type="scientific">Rhodalgimonas zhirmunskyi</name>
    <dbReference type="NCBI Taxonomy" id="2964767"/>
    <lineage>
        <taxon>Bacteria</taxon>
        <taxon>Pseudomonadati</taxon>
        <taxon>Pseudomonadota</taxon>
        <taxon>Alphaproteobacteria</taxon>
        <taxon>Rhodobacterales</taxon>
        <taxon>Roseobacteraceae</taxon>
        <taxon>Rhodalgimonas</taxon>
    </lineage>
</organism>
<dbReference type="SUPFAM" id="SSF158791">
    <property type="entry name" value="MgtE N-terminal domain-like"/>
    <property type="match status" value="1"/>
</dbReference>
<evidence type="ECO:0000313" key="3">
    <source>
        <dbReference type="Proteomes" id="UP001227162"/>
    </source>
</evidence>